<dbReference type="KEGG" id="ssun:H9Q77_03455"/>
<gene>
    <name evidence="2" type="ORF">H9Q77_03455</name>
</gene>
<keyword evidence="3" id="KW-1185">Reference proteome</keyword>
<evidence type="ECO:0000313" key="2">
    <source>
        <dbReference type="EMBL" id="QNM03213.1"/>
    </source>
</evidence>
<reference evidence="2 3" key="1">
    <citation type="submission" date="2020-08" db="EMBL/GenBank/DDBJ databases">
        <authorList>
            <person name="Liu C."/>
            <person name="Sun Q."/>
        </authorList>
    </citation>
    <scope>NUCLEOTIDE SEQUENCE [LARGE SCALE GENOMIC DNA]</scope>
    <source>
        <strain evidence="2 3">NSJ-8</strain>
    </source>
</reference>
<proteinExistence type="predicted"/>
<protein>
    <submittedName>
        <fullName evidence="2">Uncharacterized protein</fullName>
    </submittedName>
</protein>
<dbReference type="EMBL" id="CP060633">
    <property type="protein sequence ID" value="QNM03213.1"/>
    <property type="molecule type" value="Genomic_DNA"/>
</dbReference>
<evidence type="ECO:0000313" key="3">
    <source>
        <dbReference type="Proteomes" id="UP000515981"/>
    </source>
</evidence>
<accession>A0A7G9FXD1</accession>
<feature type="region of interest" description="Disordered" evidence="1">
    <location>
        <begin position="233"/>
        <end position="275"/>
    </location>
</feature>
<sequence length="323" mass="35432">MQIKNYSYFVGEDQVQNRRHSVSDGKNGKAKNGGKSIDARSMASVTDPIAAKKAQVRKKAMKIIGDAFAGESKIDDDMANRREKIRSLTGEIGDSAKAISDIEASRAALQDKFGVSSDSQEQKDLELLAKGVETGFSGSDVRLTKEEEEQIAKIKAAGLTEYQQQSLALKKSEESYVNELADARNKIQTENAVIRQTKIERLKSNSMGAAFEQADAVMGAASDEIMGMLIAEGKDHIDEKQEEEKKTAEEAADKKKELEEKLQARKDEKKEQEELTKDIVEAANKQAGGTDSVVQAQQEIKDMMNKLKLVEDDVKGAAVDQGI</sequence>
<feature type="region of interest" description="Disordered" evidence="1">
    <location>
        <begin position="1"/>
        <end position="41"/>
    </location>
</feature>
<dbReference type="AlphaFoldDB" id="A0A7G9FXD1"/>
<evidence type="ECO:0000256" key="1">
    <source>
        <dbReference type="SAM" id="MobiDB-lite"/>
    </source>
</evidence>
<name>A0A7G9FXD1_9FIRM</name>
<dbReference type="RefSeq" id="WP_249326540.1">
    <property type="nucleotide sequence ID" value="NZ_CP060633.1"/>
</dbReference>
<organism evidence="2 3">
    <name type="scientific">Simiaoa sunii</name>
    <dbReference type="NCBI Taxonomy" id="2763672"/>
    <lineage>
        <taxon>Bacteria</taxon>
        <taxon>Bacillati</taxon>
        <taxon>Bacillota</taxon>
        <taxon>Clostridia</taxon>
        <taxon>Lachnospirales</taxon>
        <taxon>Lachnospiraceae</taxon>
        <taxon>Simiaoa</taxon>
    </lineage>
</organism>
<dbReference type="Proteomes" id="UP000515981">
    <property type="component" value="Chromosome"/>
</dbReference>